<dbReference type="AlphaFoldDB" id="A0A409XQU1"/>
<accession>A0A409XQU1</accession>
<dbReference type="OrthoDB" id="2945238at2759"/>
<name>A0A409XQU1_PSICY</name>
<dbReference type="InParanoid" id="A0A409XQU1"/>
<organism evidence="2 3">
    <name type="scientific">Psilocybe cyanescens</name>
    <dbReference type="NCBI Taxonomy" id="93625"/>
    <lineage>
        <taxon>Eukaryota</taxon>
        <taxon>Fungi</taxon>
        <taxon>Dikarya</taxon>
        <taxon>Basidiomycota</taxon>
        <taxon>Agaricomycotina</taxon>
        <taxon>Agaricomycetes</taxon>
        <taxon>Agaricomycetidae</taxon>
        <taxon>Agaricales</taxon>
        <taxon>Agaricineae</taxon>
        <taxon>Strophariaceae</taxon>
        <taxon>Psilocybe</taxon>
    </lineage>
</organism>
<dbReference type="Proteomes" id="UP000283269">
    <property type="component" value="Unassembled WGS sequence"/>
</dbReference>
<sequence length="315" mass="36075">MPSTRQHSVSPRKLPHSSDTELFETPVRKRYRSINEDESPSSSPSAWRSPRKRQRVDMPKKQAKEMELEKILRRIVAQPNNHDAIVALKSLPRDETSPRLLVKHLMRSAKAAVMKRKGSKKVRLLETELYMDWLNELNYVHSALFTCLNTKVPNTRKRLPGLGRVSYTILYNLVDEFIDEVNTHHDRPCSLNSPEPCLYPATMTLVEEAKDPSTDERSEEAVELAEHALKAIDKVLADAVRRYKAECGRNNPSLAQRISAQQHALAKGCCLLCEQTGYGTDESDMGDTLMEETREVMEHWKNEYEDCEDQLVDSD</sequence>
<protein>
    <submittedName>
        <fullName evidence="2">Uncharacterized protein</fullName>
    </submittedName>
</protein>
<reference evidence="2 3" key="1">
    <citation type="journal article" date="2018" name="Evol. Lett.">
        <title>Horizontal gene cluster transfer increased hallucinogenic mushroom diversity.</title>
        <authorList>
            <person name="Reynolds H.T."/>
            <person name="Vijayakumar V."/>
            <person name="Gluck-Thaler E."/>
            <person name="Korotkin H.B."/>
            <person name="Matheny P.B."/>
            <person name="Slot J.C."/>
        </authorList>
    </citation>
    <scope>NUCLEOTIDE SEQUENCE [LARGE SCALE GENOMIC DNA]</scope>
    <source>
        <strain evidence="2 3">2631</strain>
    </source>
</reference>
<evidence type="ECO:0000313" key="2">
    <source>
        <dbReference type="EMBL" id="PPQ93088.1"/>
    </source>
</evidence>
<comment type="caution">
    <text evidence="2">The sequence shown here is derived from an EMBL/GenBank/DDBJ whole genome shotgun (WGS) entry which is preliminary data.</text>
</comment>
<feature type="region of interest" description="Disordered" evidence="1">
    <location>
        <begin position="1"/>
        <end position="63"/>
    </location>
</feature>
<dbReference type="EMBL" id="NHYD01000855">
    <property type="protein sequence ID" value="PPQ93088.1"/>
    <property type="molecule type" value="Genomic_DNA"/>
</dbReference>
<evidence type="ECO:0000256" key="1">
    <source>
        <dbReference type="SAM" id="MobiDB-lite"/>
    </source>
</evidence>
<proteinExistence type="predicted"/>
<evidence type="ECO:0000313" key="3">
    <source>
        <dbReference type="Proteomes" id="UP000283269"/>
    </source>
</evidence>
<keyword evidence="3" id="KW-1185">Reference proteome</keyword>
<gene>
    <name evidence="2" type="ORF">CVT25_003120</name>
</gene>